<protein>
    <submittedName>
        <fullName evidence="1">Uncharacterized protein</fullName>
    </submittedName>
</protein>
<dbReference type="EMBL" id="QBKN01000011">
    <property type="protein sequence ID" value="PTX47794.1"/>
    <property type="molecule type" value="Genomic_DNA"/>
</dbReference>
<organism evidence="1 2">
    <name type="scientific">Allosediminivita pacifica</name>
    <dbReference type="NCBI Taxonomy" id="1267769"/>
    <lineage>
        <taxon>Bacteria</taxon>
        <taxon>Pseudomonadati</taxon>
        <taxon>Pseudomonadota</taxon>
        <taxon>Alphaproteobacteria</taxon>
        <taxon>Rhodobacterales</taxon>
        <taxon>Paracoccaceae</taxon>
        <taxon>Allosediminivita</taxon>
    </lineage>
</organism>
<evidence type="ECO:0000313" key="2">
    <source>
        <dbReference type="Proteomes" id="UP000244069"/>
    </source>
</evidence>
<accession>A0A2T6AVF4</accession>
<dbReference type="AlphaFoldDB" id="A0A2T6AVF4"/>
<sequence>MDASDYIRDLIRHDQDRQSAAGEAMEPFEDALGDYLEPPFGSGRY</sequence>
<keyword evidence="2" id="KW-1185">Reference proteome</keyword>
<proteinExistence type="predicted"/>
<dbReference type="OrthoDB" id="9811310at2"/>
<dbReference type="Proteomes" id="UP000244069">
    <property type="component" value="Unassembled WGS sequence"/>
</dbReference>
<gene>
    <name evidence="1" type="ORF">C8N44_111125</name>
</gene>
<evidence type="ECO:0000313" key="1">
    <source>
        <dbReference type="EMBL" id="PTX47794.1"/>
    </source>
</evidence>
<name>A0A2T6AVF4_9RHOB</name>
<reference evidence="1 2" key="1">
    <citation type="submission" date="2018-04" db="EMBL/GenBank/DDBJ databases">
        <title>Genomic Encyclopedia of Archaeal and Bacterial Type Strains, Phase II (KMG-II): from individual species to whole genera.</title>
        <authorList>
            <person name="Goeker M."/>
        </authorList>
    </citation>
    <scope>NUCLEOTIDE SEQUENCE [LARGE SCALE GENOMIC DNA]</scope>
    <source>
        <strain evidence="1 2">DSM 29329</strain>
    </source>
</reference>
<comment type="caution">
    <text evidence="1">The sequence shown here is derived from an EMBL/GenBank/DDBJ whole genome shotgun (WGS) entry which is preliminary data.</text>
</comment>
<dbReference type="RefSeq" id="WP_158274037.1">
    <property type="nucleotide sequence ID" value="NZ_BMEZ01000013.1"/>
</dbReference>